<dbReference type="PANTHER" id="PTHR21137:SF35">
    <property type="entry name" value="ODORANT RECEPTOR 19A-RELATED"/>
    <property type="match status" value="1"/>
</dbReference>
<keyword evidence="5 10" id="KW-0552">Olfaction</keyword>
<organism evidence="11 12">
    <name type="scientific">Lasius platythorax</name>
    <dbReference type="NCBI Taxonomy" id="488582"/>
    <lineage>
        <taxon>Eukaryota</taxon>
        <taxon>Metazoa</taxon>
        <taxon>Ecdysozoa</taxon>
        <taxon>Arthropoda</taxon>
        <taxon>Hexapoda</taxon>
        <taxon>Insecta</taxon>
        <taxon>Pterygota</taxon>
        <taxon>Neoptera</taxon>
        <taxon>Endopterygota</taxon>
        <taxon>Hymenoptera</taxon>
        <taxon>Apocrita</taxon>
        <taxon>Aculeata</taxon>
        <taxon>Formicoidea</taxon>
        <taxon>Formicidae</taxon>
        <taxon>Formicinae</taxon>
        <taxon>Lasius</taxon>
        <taxon>Lasius</taxon>
    </lineage>
</organism>
<evidence type="ECO:0000256" key="7">
    <source>
        <dbReference type="ARBA" id="ARBA00023136"/>
    </source>
</evidence>
<name>A0AAV2NIB1_9HYME</name>
<dbReference type="GO" id="GO:0004984">
    <property type="term" value="F:olfactory receptor activity"/>
    <property type="evidence" value="ECO:0007669"/>
    <property type="project" value="InterPro"/>
</dbReference>
<evidence type="ECO:0000256" key="9">
    <source>
        <dbReference type="ARBA" id="ARBA00023224"/>
    </source>
</evidence>
<dbReference type="EMBL" id="OZ034825">
    <property type="protein sequence ID" value="CAL1679884.1"/>
    <property type="molecule type" value="Genomic_DNA"/>
</dbReference>
<dbReference type="Pfam" id="PF02949">
    <property type="entry name" value="7tm_6"/>
    <property type="match status" value="1"/>
</dbReference>
<evidence type="ECO:0000313" key="11">
    <source>
        <dbReference type="EMBL" id="CAL1679884.1"/>
    </source>
</evidence>
<sequence length="370" mass="42562">MVRFRLKPQQLLRILEILGVLSSTSPKPISGRFYNILQNIVWCLTFGNLIFQLIGEMLYIYHNQDDNIMVLKTIFVAACVTDGVLNLIICHIQKERLQYLLEEIENYLQTADKNDINILQKHVNRYTLILAANTLLLSCAGLIICFRPLITKERFPVDVWYPSFMDTPFRSFLIYVSQIFSGLECVLCFNTDISIAMFFCYSTARLEVLQHNLENTKTKDFIRACIKEHQDIIKFVELTQATVQYLILKLNLTMGTAAVCSLFPLIIDQPLAVKGQFVFSFLSACERFYISAWSANDLSEMSKKIAYSCSFEDYMTPETVNDILFIILRSQKPLTISMASFLPVLSIEYFGNFMTKAFSYFTAMKSVINT</sequence>
<dbReference type="GO" id="GO:0005886">
    <property type="term" value="C:plasma membrane"/>
    <property type="evidence" value="ECO:0007669"/>
    <property type="project" value="UniProtKB-SubCell"/>
</dbReference>
<keyword evidence="2" id="KW-1003">Cell membrane</keyword>
<feature type="transmembrane region" description="Helical" evidence="10">
    <location>
        <begin position="68"/>
        <end position="89"/>
    </location>
</feature>
<comment type="caution">
    <text evidence="10">Lacks conserved residue(s) required for the propagation of feature annotation.</text>
</comment>
<comment type="subcellular location">
    <subcellularLocation>
        <location evidence="1 10">Cell membrane</location>
        <topology evidence="1 10">Multi-pass membrane protein</topology>
    </subcellularLocation>
</comment>
<dbReference type="InterPro" id="IPR004117">
    <property type="entry name" value="7tm6_olfct_rcpt"/>
</dbReference>
<keyword evidence="4 10" id="KW-0812">Transmembrane</keyword>
<evidence type="ECO:0000256" key="6">
    <source>
        <dbReference type="ARBA" id="ARBA00022989"/>
    </source>
</evidence>
<dbReference type="AlphaFoldDB" id="A0AAV2NIB1"/>
<proteinExistence type="inferred from homology"/>
<evidence type="ECO:0000256" key="4">
    <source>
        <dbReference type="ARBA" id="ARBA00022692"/>
    </source>
</evidence>
<accession>A0AAV2NIB1</accession>
<keyword evidence="7 10" id="KW-0472">Membrane</keyword>
<evidence type="ECO:0000256" key="3">
    <source>
        <dbReference type="ARBA" id="ARBA00022606"/>
    </source>
</evidence>
<dbReference type="PANTHER" id="PTHR21137">
    <property type="entry name" value="ODORANT RECEPTOR"/>
    <property type="match status" value="1"/>
</dbReference>
<evidence type="ECO:0000256" key="1">
    <source>
        <dbReference type="ARBA" id="ARBA00004651"/>
    </source>
</evidence>
<evidence type="ECO:0000256" key="2">
    <source>
        <dbReference type="ARBA" id="ARBA00022475"/>
    </source>
</evidence>
<evidence type="ECO:0000256" key="10">
    <source>
        <dbReference type="RuleBase" id="RU351113"/>
    </source>
</evidence>
<keyword evidence="12" id="KW-1185">Reference proteome</keyword>
<comment type="similarity">
    <text evidence="10">Belongs to the insect chemoreceptor superfamily. Heteromeric odorant receptor channel (TC 1.A.69) family.</text>
</comment>
<reference evidence="11" key="1">
    <citation type="submission" date="2024-04" db="EMBL/GenBank/DDBJ databases">
        <authorList>
            <consortium name="Molecular Ecology Group"/>
        </authorList>
    </citation>
    <scope>NUCLEOTIDE SEQUENCE</scope>
</reference>
<dbReference type="Proteomes" id="UP001497644">
    <property type="component" value="Chromosome 2"/>
</dbReference>
<feature type="transmembrane region" description="Helical" evidence="10">
    <location>
        <begin position="126"/>
        <end position="149"/>
    </location>
</feature>
<dbReference type="GO" id="GO:0007165">
    <property type="term" value="P:signal transduction"/>
    <property type="evidence" value="ECO:0007669"/>
    <property type="project" value="UniProtKB-KW"/>
</dbReference>
<feature type="transmembrane region" description="Helical" evidence="10">
    <location>
        <begin position="169"/>
        <end position="189"/>
    </location>
</feature>
<protein>
    <recommendedName>
        <fullName evidence="10">Odorant receptor</fullName>
    </recommendedName>
</protein>
<evidence type="ECO:0000256" key="8">
    <source>
        <dbReference type="ARBA" id="ARBA00023170"/>
    </source>
</evidence>
<feature type="transmembrane region" description="Helical" evidence="10">
    <location>
        <begin position="40"/>
        <end position="62"/>
    </location>
</feature>
<keyword evidence="8 10" id="KW-0675">Receptor</keyword>
<gene>
    <name evidence="11" type="ORF">LPLAT_LOCUS5997</name>
</gene>
<evidence type="ECO:0000256" key="5">
    <source>
        <dbReference type="ARBA" id="ARBA00022725"/>
    </source>
</evidence>
<dbReference type="GO" id="GO:0005549">
    <property type="term" value="F:odorant binding"/>
    <property type="evidence" value="ECO:0007669"/>
    <property type="project" value="InterPro"/>
</dbReference>
<keyword evidence="6 10" id="KW-1133">Transmembrane helix</keyword>
<keyword evidence="9 10" id="KW-0807">Transducer</keyword>
<keyword evidence="3 10" id="KW-0716">Sensory transduction</keyword>
<evidence type="ECO:0000313" key="12">
    <source>
        <dbReference type="Proteomes" id="UP001497644"/>
    </source>
</evidence>